<protein>
    <submittedName>
        <fullName evidence="3">MoxR family ATPase</fullName>
    </submittedName>
</protein>
<dbReference type="InterPro" id="IPR027417">
    <property type="entry name" value="P-loop_NTPase"/>
</dbReference>
<feature type="region of interest" description="Disordered" evidence="1">
    <location>
        <begin position="195"/>
        <end position="239"/>
    </location>
</feature>
<evidence type="ECO:0000313" key="3">
    <source>
        <dbReference type="EMBL" id="GLF95421.1"/>
    </source>
</evidence>
<comment type="caution">
    <text evidence="3">The sequence shown here is derived from an EMBL/GenBank/DDBJ whole genome shotgun (WGS) entry which is preliminary data.</text>
</comment>
<feature type="region of interest" description="Disordered" evidence="1">
    <location>
        <begin position="1"/>
        <end position="35"/>
    </location>
</feature>
<evidence type="ECO:0000313" key="4">
    <source>
        <dbReference type="Proteomes" id="UP001291653"/>
    </source>
</evidence>
<sequence>MNSPAAAHGAREMGGTAPDGALPAAPHSPDSRDGQVYIMPSDVALAVEVALATGRPLLLRGEPGSGKSSLAAYVARERGWRYYEHVVTSRSKADDLLWTYDHVRRLSDAQVREPGTDLDDQRYVTPGPLWWAFDPVSARGGQGGRPLRPDAFAEVNAERPEPHAVVLVDEIDKADPDLPNSLLVPLGSHRFTVTETGETVRKRVSAEDPEARNPEDRNPENEEPEDEEPEADEEPEGGPLRHLVIITTNEERELPQAFLRRCVIASLPEPDAARLVEIAEAHFRSDYQEFGPADEELARELAEEIEQARAEARALAIRPPSTAEFLDALRACRALGIGVADDRWPLLKSLTLLKPQQPGG</sequence>
<dbReference type="SMART" id="SM00382">
    <property type="entry name" value="AAA"/>
    <property type="match status" value="1"/>
</dbReference>
<feature type="compositionally biased region" description="Acidic residues" evidence="1">
    <location>
        <begin position="221"/>
        <end position="236"/>
    </location>
</feature>
<evidence type="ECO:0000256" key="1">
    <source>
        <dbReference type="SAM" id="MobiDB-lite"/>
    </source>
</evidence>
<dbReference type="InterPro" id="IPR003593">
    <property type="entry name" value="AAA+_ATPase"/>
</dbReference>
<proteinExistence type="predicted"/>
<feature type="compositionally biased region" description="Basic and acidic residues" evidence="1">
    <location>
        <begin position="198"/>
        <end position="220"/>
    </location>
</feature>
<name>A0ABQ5NZN0_9ACTN</name>
<dbReference type="SUPFAM" id="SSF52540">
    <property type="entry name" value="P-loop containing nucleoside triphosphate hydrolases"/>
    <property type="match status" value="1"/>
</dbReference>
<feature type="domain" description="AAA+ ATPase" evidence="2">
    <location>
        <begin position="53"/>
        <end position="269"/>
    </location>
</feature>
<accession>A0ABQ5NZN0</accession>
<dbReference type="EMBL" id="BSBI01000005">
    <property type="protein sequence ID" value="GLF95421.1"/>
    <property type="molecule type" value="Genomic_DNA"/>
</dbReference>
<reference evidence="3 4" key="1">
    <citation type="submission" date="2022-10" db="EMBL/GenBank/DDBJ databases">
        <title>Draft genome sequence of Streptomyces sp. YSPA8.</title>
        <authorList>
            <person name="Moriuchi R."/>
            <person name="Dohra H."/>
            <person name="Yamamura H."/>
            <person name="Kodani S."/>
        </authorList>
    </citation>
    <scope>NUCLEOTIDE SEQUENCE [LARGE SCALE GENOMIC DNA]</scope>
    <source>
        <strain evidence="3 4">YSPA8</strain>
    </source>
</reference>
<dbReference type="RefSeq" id="WP_323447485.1">
    <property type="nucleotide sequence ID" value="NZ_BSBI01000005.1"/>
</dbReference>
<keyword evidence="4" id="KW-1185">Reference proteome</keyword>
<dbReference type="Pfam" id="PF07728">
    <property type="entry name" value="AAA_5"/>
    <property type="match status" value="1"/>
</dbReference>
<dbReference type="Proteomes" id="UP001291653">
    <property type="component" value="Unassembled WGS sequence"/>
</dbReference>
<gene>
    <name evidence="3" type="ORF">SYYSPA8_14010</name>
</gene>
<evidence type="ECO:0000259" key="2">
    <source>
        <dbReference type="SMART" id="SM00382"/>
    </source>
</evidence>
<dbReference type="Gene3D" id="3.40.50.300">
    <property type="entry name" value="P-loop containing nucleotide triphosphate hydrolases"/>
    <property type="match status" value="1"/>
</dbReference>
<dbReference type="InterPro" id="IPR011704">
    <property type="entry name" value="ATPase_dyneun-rel_AAA"/>
</dbReference>
<organism evidence="3 4">
    <name type="scientific">Streptomyces yaizuensis</name>
    <dbReference type="NCBI Taxonomy" id="2989713"/>
    <lineage>
        <taxon>Bacteria</taxon>
        <taxon>Bacillati</taxon>
        <taxon>Actinomycetota</taxon>
        <taxon>Actinomycetes</taxon>
        <taxon>Kitasatosporales</taxon>
        <taxon>Streptomycetaceae</taxon>
        <taxon>Streptomyces</taxon>
    </lineage>
</organism>